<evidence type="ECO:0000313" key="1">
    <source>
        <dbReference type="EMBL" id="KFF16553.1"/>
    </source>
</evidence>
<dbReference type="STRING" id="991.IW20_10315"/>
<organism evidence="1 3">
    <name type="scientific">Flavobacterium hydatis</name>
    <name type="common">Cytophaga aquatilis</name>
    <dbReference type="NCBI Taxonomy" id="991"/>
    <lineage>
        <taxon>Bacteria</taxon>
        <taxon>Pseudomonadati</taxon>
        <taxon>Bacteroidota</taxon>
        <taxon>Flavobacteriia</taxon>
        <taxon>Flavobacteriales</taxon>
        <taxon>Flavobacteriaceae</taxon>
        <taxon>Flavobacterium</taxon>
    </lineage>
</organism>
<reference evidence="2 4" key="2">
    <citation type="submission" date="2016-11" db="EMBL/GenBank/DDBJ databases">
        <title>Whole genomes of Flavobacteriaceae.</title>
        <authorList>
            <person name="Stine C."/>
            <person name="Li C."/>
            <person name="Tadesse D."/>
        </authorList>
    </citation>
    <scope>NUCLEOTIDE SEQUENCE [LARGE SCALE GENOMIC DNA]</scope>
    <source>
        <strain evidence="2 4">ATCC 29551</strain>
    </source>
</reference>
<dbReference type="Proteomes" id="UP000198424">
    <property type="component" value="Unassembled WGS sequence"/>
</dbReference>
<name>A0A086AIN9_FLAHY</name>
<reference evidence="1 3" key="1">
    <citation type="submission" date="2014-07" db="EMBL/GenBank/DDBJ databases">
        <title>Genome of Flavobacterium hydatis DSM 2063.</title>
        <authorList>
            <person name="Pipes S.E."/>
            <person name="Stropko S.J."/>
            <person name="Newman J.D."/>
        </authorList>
    </citation>
    <scope>NUCLEOTIDE SEQUENCE [LARGE SCALE GENOMIC DNA]</scope>
    <source>
        <strain evidence="1 3">DSM 2063</strain>
    </source>
</reference>
<proteinExistence type="predicted"/>
<sequence>MYYNILTQKDHPKYRAVKKTVKLLVEFVEAECVYFSDSAIESKIGILTIVVSKKSPHYYDDVVFHLWKVIENYNNFSFCFFDRECIKREVGKGNLFFIFNCKETDLVYRNTEGKTVLDIKKLNMKRLLKKTVANYQMWISEANTIGRDLKYHRGNENHLMALYVIHEQFRYLFINASWVLTGEWVIDGNISDQQERIAKFNSVLGNTFDLENKEEKEVLRKLDLARKAVQWGEEIEPLTAEIVESAYEKMQWLMSEVKTMYQQYAEQTKQIFKEYGNQ</sequence>
<accession>A0A086AIN9</accession>
<comment type="caution">
    <text evidence="1">The sequence shown here is derived from an EMBL/GenBank/DDBJ whole genome shotgun (WGS) entry which is preliminary data.</text>
</comment>
<dbReference type="eggNOG" id="ENOG5030YIR">
    <property type="taxonomic scope" value="Bacteria"/>
</dbReference>
<dbReference type="Proteomes" id="UP000028712">
    <property type="component" value="Unassembled WGS sequence"/>
</dbReference>
<dbReference type="EMBL" id="JPRM01000014">
    <property type="protein sequence ID" value="KFF16553.1"/>
    <property type="molecule type" value="Genomic_DNA"/>
</dbReference>
<dbReference type="OrthoDB" id="1446962at2"/>
<dbReference type="Gene3D" id="1.20.120.330">
    <property type="entry name" value="Nucleotidyltransferases domain 2"/>
    <property type="match status" value="1"/>
</dbReference>
<protein>
    <submittedName>
        <fullName evidence="1">Uncharacterized protein</fullName>
    </submittedName>
</protein>
<gene>
    <name evidence="2" type="ORF">B0A62_19250</name>
    <name evidence="1" type="ORF">IW20_10315</name>
</gene>
<keyword evidence="4" id="KW-1185">Reference proteome</keyword>
<evidence type="ECO:0000313" key="2">
    <source>
        <dbReference type="EMBL" id="OXA90212.1"/>
    </source>
</evidence>
<dbReference type="GeneID" id="31766540"/>
<dbReference type="RefSeq" id="WP_012025607.1">
    <property type="nucleotide sequence ID" value="NZ_JBEWQG010000018.1"/>
</dbReference>
<dbReference type="EMBL" id="MUGY01000028">
    <property type="protein sequence ID" value="OXA90212.1"/>
    <property type="molecule type" value="Genomic_DNA"/>
</dbReference>
<dbReference type="AlphaFoldDB" id="A0A086AIN9"/>
<evidence type="ECO:0000313" key="4">
    <source>
        <dbReference type="Proteomes" id="UP000198424"/>
    </source>
</evidence>
<evidence type="ECO:0000313" key="3">
    <source>
        <dbReference type="Proteomes" id="UP000028712"/>
    </source>
</evidence>